<comment type="caution">
    <text evidence="11">The sequence shown here is derived from an EMBL/GenBank/DDBJ whole genome shotgun (WGS) entry which is preliminary data.</text>
</comment>
<keyword evidence="5" id="KW-0572">Peptidoglycan-anchor</keyword>
<dbReference type="NCBIfam" id="TIGR01167">
    <property type="entry name" value="LPXTG_anchor"/>
    <property type="match status" value="1"/>
</dbReference>
<feature type="domain" description="G5" evidence="10">
    <location>
        <begin position="1891"/>
        <end position="1973"/>
    </location>
</feature>
<feature type="domain" description="G5" evidence="10">
    <location>
        <begin position="720"/>
        <end position="800"/>
    </location>
</feature>
<feature type="region of interest" description="Disordered" evidence="7">
    <location>
        <begin position="1972"/>
        <end position="2066"/>
    </location>
</feature>
<keyword evidence="12" id="KW-1185">Reference proteome</keyword>
<dbReference type="Pfam" id="PF04650">
    <property type="entry name" value="YSIRK_signal"/>
    <property type="match status" value="1"/>
</dbReference>
<evidence type="ECO:0000313" key="11">
    <source>
        <dbReference type="EMBL" id="EKB53527.1"/>
    </source>
</evidence>
<feature type="transmembrane region" description="Helical" evidence="8">
    <location>
        <begin position="21"/>
        <end position="42"/>
    </location>
</feature>
<keyword evidence="8" id="KW-0472">Membrane</keyword>
<dbReference type="STRING" id="883111.HMPREF9706_01605"/>
<evidence type="ECO:0000256" key="1">
    <source>
        <dbReference type="ARBA" id="ARBA00004196"/>
    </source>
</evidence>
<evidence type="ECO:0000256" key="6">
    <source>
        <dbReference type="SAM" id="Coils"/>
    </source>
</evidence>
<sequence>MLGKNNKRLYQEQSANRIVRYAIKRLTVGVGSVIVATSLLMAGNVASVNAQEINTDTTDVVEAESIASESNMKLETEDKVAEESPETQDLLEVSEENIPEAQTADQTSENIVNLNLRKSYETEKDRVSFENKKSFDVRMDYQIKESKMFEVQLDEVDPEDEPEDIKDKRYTKLRNFIEYDQEALDFLQSDDSRKYEFNRKKQYLNYENPYRTNYYNRRTYQVVMQRQGGDDIPTFKLKDSFGKEREINLNQKDETGAYLPFKFTLGYLDNATFIQDGLKSATRNGDLTQEIQGDNGKLSQGLGKFDDPVINLFEDKKDWKQVSNQTVPRVLTWNISFKKWVQEEGTFDVKTRYLLQSLEDPTQYIHDESKDEDRFVQKSDRKLVGSEIPGFSYHAETPQEQIIDENQGVVEYKLDRNTYQLNFHGPIVSSHVSEERSEALNNETKSINLKYGETIDGSKLLSDLRVQGNSLETGKTRVKIPNDENPYREYLFDGLYLDPEYNQRIAPDDKNPRLTSKVTMGAGDMTLYLKWTELDLRGSKVDTFVNHFEIENIPDEKLPKGVTVVDQEGKDGETIRYYKYIYEDGQNTGKLQLIKEEINDSEKRKVRYGVSTLVEEVLEEGATEDYELSEETLKETLRDPKVLEEDPSFLKRLTETQVVEDPSLPEGEVKEEGPTKGKRQRIKIQPKLITPSGETINYGDPVWIYRVIEAPKPPIKYIGTGVVGEKVTETVTKVIPFETETVERKDQPYGWTKVTQEGKNGHILTVKTQPTLNGQPDGTPTIEEKTIPSVKQIIEVGTGSHDPGEVKEKDIVKEIEVDSKAPEDKSAAFKESYYLVQVYQQKEDFYKFKGLDQYELLNHKVYQRQQENGQLESLASAIEREKKSDPFLEFNPLLFKQNDGLTKTTMGADNELPVHQYYLDRVWYNLVLGSDQRGLYGGTKLELKNVPVRDSEGNVTLQENFTLDLTHQNGEKYVNLPVYYGEDLSFLMNAIFEYEKAHPDEKLIYETLGGGIKDGVRQLNMTTEDYEKLLQDIKDTKAKIDEQYNTVHKPFEEELKAAYQAFEQEMAQQAGKLTQEEINQRFKTFNEEQSAKRRAHYLQYKDQDFELQEGLRRLEAKKAAAFKTLDTAGRFEPFYKFSQRHAELIYNKPGGYQPGEDRPDMKTTFPKGYPGNGEAFPEDIEKLDRRVLLTINRAERGAKDGIDGGGIGVWNWTYGGDRGKLNVKYRFESLEDAQKFYRSDDYLDQAYYTWFAMNQFTGREIEGFSHTTDFMVVEKDGKVLLENKGIFTDKRDGVTPAYRRIDNQLAYTQRYREEEISKFEINKADIYIGGKLPEESQNIQLPDGITDKEFYENFQRKYADNWSPNPDKDRTIVYKMTRNKHQVKIYGTLRGVPAYAQTKYNIDYMTPSNTPTLKYGQILNGESIYGKKYWVEGDTRTEIVKDSSGKEIQRSYVFRGLYTDPRYTEESKVSYGTLTMPDRDLALYEKWERVEKDPNEVFTKEWINTIIRENKDLPDGYMKVVQEGREGVNRHQLIRSYINGEAQDKIERKDSPWVDAVDEIIEIGTRRLVLKYDKNTDDESVTAPEDNKTYAYEEKASVKGPLVREGYKFLGWSLKQNDRENLYQTDDLLKMEGNQELFKSKQADIILYAQWAQTFKLTYKGNATGVTNVPTDTTNYELNQEATIKSDSGMTREGYYFTGWNTQADGQGQSYAIDSKLPMTKDLTLYAQWAQVFKLTYDGNATDVKGIVPKDSTKYKLNQEATIQSDKDMTREGYYFTGWNTQADGQGQSYAIDSKLPMTKDLTLYAQWSKYLHLTYDGNATGVTNVPQDNHTYKNGDKATVAQAPSHSAYRFMGWNTQKDGNGKYYIPSDQLEMTQNRTLYAQWASVGEPPIEYVPELIHEDKRIPFKEIIRENPNLPAGTRRVIQVGKNGLHREFFVVTKDQKGKVIKSEKLNYSADDYPAIDQIVEVGTGVTPEPEKPTPEPEPEQPCPNPEPEQPTPEPEPGQPTPEPEPEQPTPEPEPEQPCPEPEPDQPIPEPEKTPESRPQPLPNVGSQVDQGSVLPQTGEDDSTLLLSLAASSILAGIGLINVRKKEQD</sequence>
<dbReference type="InterPro" id="IPR042229">
    <property type="entry name" value="Listeria/Bacterioides_rpt_sf"/>
</dbReference>
<comment type="subcellular location">
    <subcellularLocation>
        <location evidence="1">Cell envelope</location>
    </subcellularLocation>
</comment>
<name>K1LN36_9LACT</name>
<dbReference type="Pfam" id="PF09479">
    <property type="entry name" value="Flg_new"/>
    <property type="match status" value="4"/>
</dbReference>
<dbReference type="InterPro" id="IPR013378">
    <property type="entry name" value="InlB-like_B-rpt"/>
</dbReference>
<evidence type="ECO:0000256" key="2">
    <source>
        <dbReference type="ARBA" id="ARBA00022512"/>
    </source>
</evidence>
<feature type="compositionally biased region" description="Polar residues" evidence="7">
    <location>
        <begin position="2052"/>
        <end position="2063"/>
    </location>
</feature>
<dbReference type="Pfam" id="PF07501">
    <property type="entry name" value="G5"/>
    <property type="match status" value="4"/>
</dbReference>
<evidence type="ECO:0000313" key="12">
    <source>
        <dbReference type="Proteomes" id="UP000004465"/>
    </source>
</evidence>
<feature type="compositionally biased region" description="Pro residues" evidence="7">
    <location>
        <begin position="1987"/>
        <end position="2036"/>
    </location>
</feature>
<evidence type="ECO:0008006" key="13">
    <source>
        <dbReference type="Google" id="ProtNLM"/>
    </source>
</evidence>
<keyword evidence="6" id="KW-0175">Coiled coil</keyword>
<dbReference type="InterPro" id="IPR005877">
    <property type="entry name" value="YSIRK_signal_dom"/>
</dbReference>
<feature type="domain" description="Gram-positive cocci surface proteins LPxTG" evidence="9">
    <location>
        <begin position="2062"/>
        <end position="2096"/>
    </location>
</feature>
<dbReference type="NCBIfam" id="TIGR01168">
    <property type="entry name" value="YSIRK_signal"/>
    <property type="match status" value="1"/>
</dbReference>
<keyword evidence="8" id="KW-0812">Transmembrane</keyword>
<dbReference type="RefSeq" id="WP_006908913.1">
    <property type="nucleotide sequence ID" value="NZ_JH932292.1"/>
</dbReference>
<dbReference type="Gene3D" id="2.60.40.4270">
    <property type="entry name" value="Listeria-Bacteroides repeat domain"/>
    <property type="match status" value="4"/>
</dbReference>
<evidence type="ECO:0000256" key="8">
    <source>
        <dbReference type="SAM" id="Phobius"/>
    </source>
</evidence>
<feature type="domain" description="G5" evidence="10">
    <location>
        <begin position="1487"/>
        <end position="1567"/>
    </location>
</feature>
<feature type="region of interest" description="Disordered" evidence="7">
    <location>
        <begin position="660"/>
        <end position="680"/>
    </location>
</feature>
<evidence type="ECO:0000259" key="9">
    <source>
        <dbReference type="PROSITE" id="PS50847"/>
    </source>
</evidence>
<dbReference type="HOGENOM" id="CLU_232445_0_0_9"/>
<keyword evidence="3" id="KW-0964">Secreted</keyword>
<gene>
    <name evidence="11" type="ORF">HMPREF9706_01605</name>
</gene>
<feature type="domain" description="G5" evidence="10">
    <location>
        <begin position="531"/>
        <end position="612"/>
    </location>
</feature>
<evidence type="ECO:0000256" key="4">
    <source>
        <dbReference type="ARBA" id="ARBA00022729"/>
    </source>
</evidence>
<keyword evidence="4" id="KW-0732">Signal</keyword>
<dbReference type="EMBL" id="AGZD01000012">
    <property type="protein sequence ID" value="EKB53527.1"/>
    <property type="molecule type" value="Genomic_DNA"/>
</dbReference>
<protein>
    <recommendedName>
        <fullName evidence="13">YSIRK family Gram-positive signal peptide</fullName>
    </recommendedName>
</protein>
<dbReference type="GO" id="GO:0030313">
    <property type="term" value="C:cell envelope"/>
    <property type="evidence" value="ECO:0007669"/>
    <property type="project" value="UniProtKB-SubCell"/>
</dbReference>
<dbReference type="SMART" id="SM01208">
    <property type="entry name" value="G5"/>
    <property type="match status" value="4"/>
</dbReference>
<dbReference type="Proteomes" id="UP000004465">
    <property type="component" value="Unassembled WGS sequence"/>
</dbReference>
<feature type="region of interest" description="Disordered" evidence="7">
    <location>
        <begin position="69"/>
        <end position="89"/>
    </location>
</feature>
<evidence type="ECO:0000259" key="10">
    <source>
        <dbReference type="PROSITE" id="PS51109"/>
    </source>
</evidence>
<dbReference type="PROSITE" id="PS51109">
    <property type="entry name" value="G5"/>
    <property type="match status" value="4"/>
</dbReference>
<dbReference type="PATRIC" id="fig|883111.3.peg.1624"/>
<dbReference type="Gene3D" id="2.20.230.10">
    <property type="entry name" value="Resuscitation-promoting factor rpfb"/>
    <property type="match status" value="4"/>
</dbReference>
<accession>K1LN36</accession>
<feature type="coiled-coil region" evidence="6">
    <location>
        <begin position="1019"/>
        <end position="1072"/>
    </location>
</feature>
<evidence type="ECO:0000256" key="3">
    <source>
        <dbReference type="ARBA" id="ARBA00022525"/>
    </source>
</evidence>
<keyword evidence="2" id="KW-0134">Cell wall</keyword>
<dbReference type="Pfam" id="PF00746">
    <property type="entry name" value="Gram_pos_anchor"/>
    <property type="match status" value="1"/>
</dbReference>
<feature type="compositionally biased region" description="Basic and acidic residues" evidence="7">
    <location>
        <begin position="72"/>
        <end position="82"/>
    </location>
</feature>
<organism evidence="11 12">
    <name type="scientific">Facklamia hominis CCUG 36813</name>
    <dbReference type="NCBI Taxonomy" id="883111"/>
    <lineage>
        <taxon>Bacteria</taxon>
        <taxon>Bacillati</taxon>
        <taxon>Bacillota</taxon>
        <taxon>Bacilli</taxon>
        <taxon>Lactobacillales</taxon>
        <taxon>Aerococcaceae</taxon>
        <taxon>Facklamia</taxon>
    </lineage>
</organism>
<dbReference type="NCBIfam" id="TIGR02543">
    <property type="entry name" value="List_Bact_rpt"/>
    <property type="match status" value="2"/>
</dbReference>
<dbReference type="PROSITE" id="PS50847">
    <property type="entry name" value="GRAM_POS_ANCHORING"/>
    <property type="match status" value="1"/>
</dbReference>
<evidence type="ECO:0000256" key="7">
    <source>
        <dbReference type="SAM" id="MobiDB-lite"/>
    </source>
</evidence>
<proteinExistence type="predicted"/>
<evidence type="ECO:0000256" key="5">
    <source>
        <dbReference type="ARBA" id="ARBA00023088"/>
    </source>
</evidence>
<reference evidence="11 12" key="1">
    <citation type="submission" date="2012-07" db="EMBL/GenBank/DDBJ databases">
        <title>The Genome Sequence of Facklamia hominis CCUG 36813.</title>
        <authorList>
            <consortium name="The Broad Institute Genome Sequencing Platform"/>
            <person name="Earl A."/>
            <person name="Ward D."/>
            <person name="Feldgarden M."/>
            <person name="Gevers D."/>
            <person name="Huys G."/>
            <person name="Walker B."/>
            <person name="Young S.K."/>
            <person name="Zeng Q."/>
            <person name="Gargeya S."/>
            <person name="Fitzgerald M."/>
            <person name="Haas B."/>
            <person name="Abouelleil A."/>
            <person name="Alvarado L."/>
            <person name="Arachchi H.M."/>
            <person name="Berlin A.M."/>
            <person name="Chapman S.B."/>
            <person name="Goldberg J."/>
            <person name="Griggs A."/>
            <person name="Gujja S."/>
            <person name="Hansen M."/>
            <person name="Howarth C."/>
            <person name="Imamovic A."/>
            <person name="Larimer J."/>
            <person name="McCowen C."/>
            <person name="Montmayeur A."/>
            <person name="Murphy C."/>
            <person name="Neiman D."/>
            <person name="Pearson M."/>
            <person name="Priest M."/>
            <person name="Roberts A."/>
            <person name="Saif S."/>
            <person name="Shea T."/>
            <person name="Sisk P."/>
            <person name="Sykes S."/>
            <person name="Wortman J."/>
            <person name="Nusbaum C."/>
            <person name="Birren B."/>
        </authorList>
    </citation>
    <scope>NUCLEOTIDE SEQUENCE [LARGE SCALE GENOMIC DNA]</scope>
    <source>
        <strain evidence="11 12">CCUG 36813</strain>
    </source>
</reference>
<keyword evidence="8" id="KW-1133">Transmembrane helix</keyword>
<dbReference type="InterPro" id="IPR019931">
    <property type="entry name" value="LPXTG_anchor"/>
</dbReference>
<dbReference type="InterPro" id="IPR011098">
    <property type="entry name" value="G5_dom"/>
</dbReference>
<dbReference type="OrthoDB" id="2195281at2"/>